<keyword evidence="8" id="KW-0812">Transmembrane</keyword>
<organism evidence="10 11">
    <name type="scientific">Sphingobacterium yanglingense</name>
    <dbReference type="NCBI Taxonomy" id="1437280"/>
    <lineage>
        <taxon>Bacteria</taxon>
        <taxon>Pseudomonadati</taxon>
        <taxon>Bacteroidota</taxon>
        <taxon>Sphingobacteriia</taxon>
        <taxon>Sphingobacteriales</taxon>
        <taxon>Sphingobacteriaceae</taxon>
        <taxon>Sphingobacterium</taxon>
    </lineage>
</organism>
<dbReference type="FunFam" id="2.70.70.10:FF:000006">
    <property type="entry name" value="M23 family peptidase"/>
    <property type="match status" value="1"/>
</dbReference>
<evidence type="ECO:0000256" key="7">
    <source>
        <dbReference type="SAM" id="Coils"/>
    </source>
</evidence>
<comment type="cofactor">
    <cofactor evidence="1">
        <name>Zn(2+)</name>
        <dbReference type="ChEBI" id="CHEBI:29105"/>
    </cofactor>
</comment>
<dbReference type="InterPro" id="IPR011055">
    <property type="entry name" value="Dup_hybrid_motif"/>
</dbReference>
<evidence type="ECO:0000256" key="5">
    <source>
        <dbReference type="ARBA" id="ARBA00022833"/>
    </source>
</evidence>
<keyword evidence="6" id="KW-0482">Metalloprotease</keyword>
<feature type="transmembrane region" description="Helical" evidence="8">
    <location>
        <begin position="33"/>
        <end position="52"/>
    </location>
</feature>
<keyword evidence="4 10" id="KW-0378">Hydrolase</keyword>
<dbReference type="AlphaFoldDB" id="A0A4R6WEM7"/>
<dbReference type="InterPro" id="IPR050570">
    <property type="entry name" value="Cell_wall_metabolism_enzyme"/>
</dbReference>
<dbReference type="GO" id="GO:0004222">
    <property type="term" value="F:metalloendopeptidase activity"/>
    <property type="evidence" value="ECO:0007669"/>
    <property type="project" value="TreeGrafter"/>
</dbReference>
<dbReference type="CDD" id="cd12797">
    <property type="entry name" value="M23_peptidase"/>
    <property type="match status" value="1"/>
</dbReference>
<dbReference type="PANTHER" id="PTHR21666:SF288">
    <property type="entry name" value="CELL DIVISION PROTEIN YTFB"/>
    <property type="match status" value="1"/>
</dbReference>
<evidence type="ECO:0000256" key="2">
    <source>
        <dbReference type="ARBA" id="ARBA00022670"/>
    </source>
</evidence>
<accession>A0A4R6WEM7</accession>
<dbReference type="EMBL" id="SNYV01000016">
    <property type="protein sequence ID" value="TDQ75916.1"/>
    <property type="molecule type" value="Genomic_DNA"/>
</dbReference>
<keyword evidence="3" id="KW-0479">Metal-binding</keyword>
<evidence type="ECO:0000256" key="1">
    <source>
        <dbReference type="ARBA" id="ARBA00001947"/>
    </source>
</evidence>
<protein>
    <submittedName>
        <fullName evidence="10">Murein DD-endopeptidase MepM/ murein hydrolase activator NlpD</fullName>
    </submittedName>
</protein>
<evidence type="ECO:0000256" key="3">
    <source>
        <dbReference type="ARBA" id="ARBA00022723"/>
    </source>
</evidence>
<sequence>MLKKKSSVLICIEGHKDKNLVVPTVIVKNLKKIALSVSALIVTLISSLIYMAHKQEKELNSRYEATLNQVNQKNRQLTLKKNETERGIIEAKKSFNKIDSTLAIINQKMKNRGLKTIALQNAGGPVEPDEENIDLLSEYYEEALKDLDNKLSNLPIGIPHGGKITSKFGYRANPFTNRGREMHSGVDLKGNTGDPIKATASGKVTFSGYDGEYGNVVKVQHKNGYETRYAHLSKTKVKKGDKIDAGKTVGLLGSTGRSTGPHLHYEILKDDKKINPEKYFRL</sequence>
<dbReference type="Proteomes" id="UP000295292">
    <property type="component" value="Unassembled WGS sequence"/>
</dbReference>
<evidence type="ECO:0000256" key="4">
    <source>
        <dbReference type="ARBA" id="ARBA00022801"/>
    </source>
</evidence>
<evidence type="ECO:0000313" key="10">
    <source>
        <dbReference type="EMBL" id="TDQ75916.1"/>
    </source>
</evidence>
<evidence type="ECO:0000259" key="9">
    <source>
        <dbReference type="Pfam" id="PF01551"/>
    </source>
</evidence>
<keyword evidence="8" id="KW-0472">Membrane</keyword>
<dbReference type="Pfam" id="PF01551">
    <property type="entry name" value="Peptidase_M23"/>
    <property type="match status" value="1"/>
</dbReference>
<dbReference type="GO" id="GO:0006508">
    <property type="term" value="P:proteolysis"/>
    <property type="evidence" value="ECO:0007669"/>
    <property type="project" value="UniProtKB-KW"/>
</dbReference>
<evidence type="ECO:0000313" key="11">
    <source>
        <dbReference type="Proteomes" id="UP000295292"/>
    </source>
</evidence>
<feature type="coiled-coil region" evidence="7">
    <location>
        <begin position="53"/>
        <end position="87"/>
    </location>
</feature>
<dbReference type="Gene3D" id="2.70.70.10">
    <property type="entry name" value="Glucose Permease (Domain IIA)"/>
    <property type="match status" value="1"/>
</dbReference>
<feature type="domain" description="M23ase beta-sheet core" evidence="9">
    <location>
        <begin position="182"/>
        <end position="276"/>
    </location>
</feature>
<evidence type="ECO:0000256" key="8">
    <source>
        <dbReference type="SAM" id="Phobius"/>
    </source>
</evidence>
<gene>
    <name evidence="10" type="ORF">CLV99_3611</name>
</gene>
<dbReference type="OrthoDB" id="9810477at2"/>
<keyword evidence="5" id="KW-0862">Zinc</keyword>
<dbReference type="SUPFAM" id="SSF51261">
    <property type="entry name" value="Duplicated hybrid motif"/>
    <property type="match status" value="1"/>
</dbReference>
<keyword evidence="11" id="KW-1185">Reference proteome</keyword>
<proteinExistence type="predicted"/>
<dbReference type="PANTHER" id="PTHR21666">
    <property type="entry name" value="PEPTIDASE-RELATED"/>
    <property type="match status" value="1"/>
</dbReference>
<keyword evidence="7" id="KW-0175">Coiled coil</keyword>
<keyword evidence="8" id="KW-1133">Transmembrane helix</keyword>
<keyword evidence="2" id="KW-0645">Protease</keyword>
<evidence type="ECO:0000256" key="6">
    <source>
        <dbReference type="ARBA" id="ARBA00023049"/>
    </source>
</evidence>
<dbReference type="RefSeq" id="WP_133585799.1">
    <property type="nucleotide sequence ID" value="NZ_SNYV01000016.1"/>
</dbReference>
<comment type="caution">
    <text evidence="10">The sequence shown here is derived from an EMBL/GenBank/DDBJ whole genome shotgun (WGS) entry which is preliminary data.</text>
</comment>
<name>A0A4R6WEM7_9SPHI</name>
<reference evidence="10 11" key="1">
    <citation type="submission" date="2019-03" db="EMBL/GenBank/DDBJ databases">
        <title>Genomic Encyclopedia of Archaeal and Bacterial Type Strains, Phase II (KMG-II): from individual species to whole genera.</title>
        <authorList>
            <person name="Goeker M."/>
        </authorList>
    </citation>
    <scope>NUCLEOTIDE SEQUENCE [LARGE SCALE GENOMIC DNA]</scope>
    <source>
        <strain evidence="10 11">DSM 28353</strain>
    </source>
</reference>
<dbReference type="GO" id="GO:0046872">
    <property type="term" value="F:metal ion binding"/>
    <property type="evidence" value="ECO:0007669"/>
    <property type="project" value="UniProtKB-KW"/>
</dbReference>
<dbReference type="InterPro" id="IPR016047">
    <property type="entry name" value="M23ase_b-sheet_dom"/>
</dbReference>